<keyword evidence="2" id="KW-0813">Transport</keyword>
<dbReference type="PANTHER" id="PTHR11851:SF209">
    <property type="entry name" value="CYTOCHROME B-C1 COMPLEX SUBUNIT 2, MITOCHONDRIAL"/>
    <property type="match status" value="1"/>
</dbReference>
<dbReference type="STRING" id="1173061.A0A0J9XJP8"/>
<keyword evidence="8" id="KW-0472">Membrane</keyword>
<keyword evidence="7" id="KW-0496">Mitochondrion</keyword>
<dbReference type="EMBL" id="CCBN010000022">
    <property type="protein sequence ID" value="CDO57505.1"/>
    <property type="molecule type" value="Genomic_DNA"/>
</dbReference>
<evidence type="ECO:0000256" key="4">
    <source>
        <dbReference type="ARBA" id="ARBA00022792"/>
    </source>
</evidence>
<dbReference type="SUPFAM" id="SSF63411">
    <property type="entry name" value="LuxS/MPP-like metallohydrolase"/>
    <property type="match status" value="2"/>
</dbReference>
<keyword evidence="5" id="KW-0809">Transit peptide</keyword>
<proteinExistence type="inferred from homology"/>
<evidence type="ECO:0000256" key="1">
    <source>
        <dbReference type="ARBA" id="ARBA00004443"/>
    </source>
</evidence>
<evidence type="ECO:0000256" key="10">
    <source>
        <dbReference type="ARBA" id="ARBA00040751"/>
    </source>
</evidence>
<dbReference type="OrthoDB" id="6369905at2759"/>
<name>A0A0J9XJP8_GEOCN</name>
<dbReference type="PANTHER" id="PTHR11851">
    <property type="entry name" value="METALLOPROTEASE"/>
    <property type="match status" value="1"/>
</dbReference>
<comment type="similarity">
    <text evidence="9">Belongs to the peptidase M16 family. UQCRC2/QCR2 subfamily.</text>
</comment>
<evidence type="ECO:0000313" key="14">
    <source>
        <dbReference type="EMBL" id="CDO57505.1"/>
    </source>
</evidence>
<evidence type="ECO:0000256" key="3">
    <source>
        <dbReference type="ARBA" id="ARBA00022660"/>
    </source>
</evidence>
<sequence length="406" mass="42809">MLSAIRASRLVIGRRAYTTGTVSGIKTAVKPSDAPISEISVVINAGSRFDQQPGAAHLLEKFAFRNTANRSALRFARESELLGGQVETFHDRDNIVLKAKFLKRNLPFYVEALGDVLQNTLFNKYELVEDVLPLAAREAEAAAADAVTRSREAAYEAAFRTGLGNGLYVEKHSPVSIDEIKKAASAAYTKANIAVAGFSVVEEDFNALIGEHFGSIAEGAKLEAPETKTYAGDIRIRASGPNAVTLAFPTDTPSSALAVVANILGGTSSIKWAAGSSLLGSVAARTGTKIDTTYTPYSDAAVLAVTISGPSSSQVNEAVRFAAREIREISSTIDIDLIQKAVNRLRFHAAESAEGSSIAALTRNIDISVSSVDAVIKAASAISGGNVAVGTVGEIHKLPYGSDLFY</sequence>
<evidence type="ECO:0000256" key="2">
    <source>
        <dbReference type="ARBA" id="ARBA00022448"/>
    </source>
</evidence>
<evidence type="ECO:0000256" key="12">
    <source>
        <dbReference type="ARBA" id="ARBA00041778"/>
    </source>
</evidence>
<evidence type="ECO:0000259" key="13">
    <source>
        <dbReference type="Pfam" id="PF00675"/>
    </source>
</evidence>
<dbReference type="InterPro" id="IPR050361">
    <property type="entry name" value="MPP/UQCRC_Complex"/>
</dbReference>
<dbReference type="AlphaFoldDB" id="A0A0J9XJP8"/>
<comment type="subcellular location">
    <subcellularLocation>
        <location evidence="1">Mitochondrion inner membrane</location>
        <topology evidence="1">Peripheral membrane protein</topology>
        <orientation evidence="1">Matrix side</orientation>
    </subcellularLocation>
</comment>
<evidence type="ECO:0000313" key="15">
    <source>
        <dbReference type="Proteomes" id="UP000242525"/>
    </source>
</evidence>
<gene>
    <name evidence="14" type="ORF">BN980_GECA22s00945g</name>
</gene>
<dbReference type="FunFam" id="3.30.830.10:FF:000021">
    <property type="entry name" value="Cytochrome b-c1 complex subunit 2"/>
    <property type="match status" value="1"/>
</dbReference>
<keyword evidence="4" id="KW-0999">Mitochondrion inner membrane</keyword>
<protein>
    <recommendedName>
        <fullName evidence="10">Cytochrome b-c1 complex subunit 2, mitochondrial</fullName>
    </recommendedName>
    <alternativeName>
        <fullName evidence="12">Complex III subunit 2</fullName>
    </alternativeName>
    <alternativeName>
        <fullName evidence="11">Core protein II</fullName>
    </alternativeName>
</protein>
<comment type="caution">
    <text evidence="14">The sequence shown here is derived from an EMBL/GenBank/DDBJ whole genome shotgun (WGS) entry which is preliminary data.</text>
</comment>
<dbReference type="Gene3D" id="3.30.830.10">
    <property type="entry name" value="Metalloenzyme, LuxS/M16 peptidase-like"/>
    <property type="match status" value="2"/>
</dbReference>
<evidence type="ECO:0000256" key="8">
    <source>
        <dbReference type="ARBA" id="ARBA00023136"/>
    </source>
</evidence>
<dbReference type="Proteomes" id="UP000242525">
    <property type="component" value="Unassembled WGS sequence"/>
</dbReference>
<evidence type="ECO:0000256" key="11">
    <source>
        <dbReference type="ARBA" id="ARBA00041372"/>
    </source>
</evidence>
<keyword evidence="6" id="KW-0249">Electron transport</keyword>
<dbReference type="GO" id="GO:0046872">
    <property type="term" value="F:metal ion binding"/>
    <property type="evidence" value="ECO:0007669"/>
    <property type="project" value="InterPro"/>
</dbReference>
<evidence type="ECO:0000256" key="5">
    <source>
        <dbReference type="ARBA" id="ARBA00022946"/>
    </source>
</evidence>
<dbReference type="InterPro" id="IPR011249">
    <property type="entry name" value="Metalloenz_LuxS/M16"/>
</dbReference>
<evidence type="ECO:0000256" key="9">
    <source>
        <dbReference type="ARBA" id="ARBA00038146"/>
    </source>
</evidence>
<feature type="domain" description="Peptidase M16 N-terminal" evidence="13">
    <location>
        <begin position="33"/>
        <end position="168"/>
    </location>
</feature>
<keyword evidence="15" id="KW-1185">Reference proteome</keyword>
<reference evidence="14" key="1">
    <citation type="submission" date="2014-03" db="EMBL/GenBank/DDBJ databases">
        <authorList>
            <person name="Casaregola S."/>
        </authorList>
    </citation>
    <scope>NUCLEOTIDE SEQUENCE [LARGE SCALE GENOMIC DNA]</scope>
    <source>
        <strain evidence="14">CLIB 918</strain>
    </source>
</reference>
<dbReference type="Pfam" id="PF00675">
    <property type="entry name" value="Peptidase_M16"/>
    <property type="match status" value="1"/>
</dbReference>
<dbReference type="GO" id="GO:0005743">
    <property type="term" value="C:mitochondrial inner membrane"/>
    <property type="evidence" value="ECO:0007669"/>
    <property type="project" value="UniProtKB-SubCell"/>
</dbReference>
<evidence type="ECO:0000256" key="7">
    <source>
        <dbReference type="ARBA" id="ARBA00023128"/>
    </source>
</evidence>
<accession>A0A0J9XJP8</accession>
<organism evidence="14 15">
    <name type="scientific">Geotrichum candidum</name>
    <name type="common">Oospora lactis</name>
    <name type="synonym">Dipodascus geotrichum</name>
    <dbReference type="NCBI Taxonomy" id="1173061"/>
    <lineage>
        <taxon>Eukaryota</taxon>
        <taxon>Fungi</taxon>
        <taxon>Dikarya</taxon>
        <taxon>Ascomycota</taxon>
        <taxon>Saccharomycotina</taxon>
        <taxon>Dipodascomycetes</taxon>
        <taxon>Dipodascales</taxon>
        <taxon>Dipodascaceae</taxon>
        <taxon>Geotrichum</taxon>
    </lineage>
</organism>
<evidence type="ECO:0000256" key="6">
    <source>
        <dbReference type="ARBA" id="ARBA00022982"/>
    </source>
</evidence>
<keyword evidence="3" id="KW-0679">Respiratory chain</keyword>
<dbReference type="InterPro" id="IPR011765">
    <property type="entry name" value="Pept_M16_N"/>
</dbReference>